<evidence type="ECO:0000313" key="2">
    <source>
        <dbReference type="EMBL" id="UZJ23360.1"/>
    </source>
</evidence>
<dbReference type="RefSeq" id="WP_265381467.1">
    <property type="nucleotide sequence ID" value="NZ_CP110615.1"/>
</dbReference>
<dbReference type="Proteomes" id="UP001164965">
    <property type="component" value="Chromosome"/>
</dbReference>
<feature type="domain" description="HTH cro/C1-type" evidence="1">
    <location>
        <begin position="12"/>
        <end position="65"/>
    </location>
</feature>
<evidence type="ECO:0000259" key="1">
    <source>
        <dbReference type="PROSITE" id="PS50943"/>
    </source>
</evidence>
<dbReference type="Pfam" id="PF13560">
    <property type="entry name" value="HTH_31"/>
    <property type="match status" value="1"/>
</dbReference>
<dbReference type="SMART" id="SM00530">
    <property type="entry name" value="HTH_XRE"/>
    <property type="match status" value="1"/>
</dbReference>
<gene>
    <name evidence="2" type="ORF">RHODO2019_08905</name>
</gene>
<dbReference type="InterPro" id="IPR010982">
    <property type="entry name" value="Lambda_DNA-bd_dom_sf"/>
</dbReference>
<keyword evidence="3" id="KW-1185">Reference proteome</keyword>
<dbReference type="CDD" id="cd00093">
    <property type="entry name" value="HTH_XRE"/>
    <property type="match status" value="1"/>
</dbReference>
<reference evidence="2" key="1">
    <citation type="submission" date="2022-10" db="EMBL/GenBank/DDBJ databases">
        <title>Rhodococcus sp.75.</title>
        <authorList>
            <person name="Sun M."/>
        </authorList>
    </citation>
    <scope>NUCLEOTIDE SEQUENCE</scope>
    <source>
        <strain evidence="2">75</strain>
    </source>
</reference>
<protein>
    <submittedName>
        <fullName evidence="2">Helix-turn-helix domain-containing protein</fullName>
    </submittedName>
</protein>
<dbReference type="SUPFAM" id="SSF47413">
    <property type="entry name" value="lambda repressor-like DNA-binding domains"/>
    <property type="match status" value="1"/>
</dbReference>
<dbReference type="PROSITE" id="PS50943">
    <property type="entry name" value="HTH_CROC1"/>
    <property type="match status" value="1"/>
</dbReference>
<sequence length="84" mass="8917">MQATTAALGALLRQARGERTVREVAARAGLAEETLRKIERGAVPTPNLFAVAALALVLDVELSHMVQESTLRAGDAATPLTRPR</sequence>
<dbReference type="InterPro" id="IPR001387">
    <property type="entry name" value="Cro/C1-type_HTH"/>
</dbReference>
<dbReference type="Gene3D" id="1.10.260.40">
    <property type="entry name" value="lambda repressor-like DNA-binding domains"/>
    <property type="match status" value="1"/>
</dbReference>
<proteinExistence type="predicted"/>
<organism evidence="2 3">
    <name type="scientific">Rhodococcus antarcticus</name>
    <dbReference type="NCBI Taxonomy" id="2987751"/>
    <lineage>
        <taxon>Bacteria</taxon>
        <taxon>Bacillati</taxon>
        <taxon>Actinomycetota</taxon>
        <taxon>Actinomycetes</taxon>
        <taxon>Mycobacteriales</taxon>
        <taxon>Nocardiaceae</taxon>
        <taxon>Rhodococcus</taxon>
    </lineage>
</organism>
<dbReference type="EMBL" id="CP110615">
    <property type="protein sequence ID" value="UZJ23360.1"/>
    <property type="molecule type" value="Genomic_DNA"/>
</dbReference>
<accession>A0ABY6NVG4</accession>
<name>A0ABY6NVG4_9NOCA</name>
<evidence type="ECO:0000313" key="3">
    <source>
        <dbReference type="Proteomes" id="UP001164965"/>
    </source>
</evidence>